<dbReference type="GeneID" id="78289406"/>
<dbReference type="Gene3D" id="3.30.160.60">
    <property type="entry name" value="Classic Zinc Finger"/>
    <property type="match status" value="1"/>
</dbReference>
<dbReference type="GO" id="GO:0006310">
    <property type="term" value="P:DNA recombination"/>
    <property type="evidence" value="ECO:0007669"/>
    <property type="project" value="UniProtKB-KW"/>
</dbReference>
<dbReference type="GO" id="GO:0008907">
    <property type="term" value="F:integrase activity"/>
    <property type="evidence" value="ECO:0007669"/>
    <property type="project" value="InterPro"/>
</dbReference>
<keyword evidence="3" id="KW-0233">DNA recombination</keyword>
<dbReference type="InterPro" id="IPR011010">
    <property type="entry name" value="DNA_brk_join_enz"/>
</dbReference>
<dbReference type="InterPro" id="IPR016177">
    <property type="entry name" value="DNA-bd_dom_sf"/>
</dbReference>
<keyword evidence="6" id="KW-1185">Reference proteome</keyword>
<dbReference type="InterPro" id="IPR002104">
    <property type="entry name" value="Integrase_catalytic"/>
</dbReference>
<dbReference type="Proteomes" id="UP000198558">
    <property type="component" value="Unassembled WGS sequence"/>
</dbReference>
<reference evidence="6" key="1">
    <citation type="submission" date="2016-10" db="EMBL/GenBank/DDBJ databases">
        <authorList>
            <person name="Varghese N."/>
            <person name="Submissions S."/>
        </authorList>
    </citation>
    <scope>NUCLEOTIDE SEQUENCE [LARGE SCALE GENOMIC DNA]</scope>
    <source>
        <strain evidence="6">DSM 1551</strain>
    </source>
</reference>
<dbReference type="Pfam" id="PF00589">
    <property type="entry name" value="Phage_integrase"/>
    <property type="match status" value="1"/>
</dbReference>
<evidence type="ECO:0000313" key="5">
    <source>
        <dbReference type="EMBL" id="SET81773.1"/>
    </source>
</evidence>
<comment type="similarity">
    <text evidence="1">Belongs to the 'phage' integrase family.</text>
</comment>
<protein>
    <submittedName>
        <fullName evidence="5">Site-specific recombinase XerD</fullName>
    </submittedName>
</protein>
<dbReference type="Pfam" id="PF02920">
    <property type="entry name" value="Integrase_DNA"/>
    <property type="match status" value="1"/>
</dbReference>
<dbReference type="PANTHER" id="PTHR30349">
    <property type="entry name" value="PHAGE INTEGRASE-RELATED"/>
    <property type="match status" value="1"/>
</dbReference>
<evidence type="ECO:0000256" key="3">
    <source>
        <dbReference type="ARBA" id="ARBA00023172"/>
    </source>
</evidence>
<dbReference type="InterPro" id="IPR004191">
    <property type="entry name" value="Integrase_Tn916-type_DNA-bd_N"/>
</dbReference>
<dbReference type="Gene3D" id="1.10.150.130">
    <property type="match status" value="1"/>
</dbReference>
<evidence type="ECO:0000259" key="4">
    <source>
        <dbReference type="PROSITE" id="PS51898"/>
    </source>
</evidence>
<dbReference type="PROSITE" id="PS51898">
    <property type="entry name" value="TYR_RECOMBINASE"/>
    <property type="match status" value="1"/>
</dbReference>
<dbReference type="PANTHER" id="PTHR30349:SF41">
    <property type="entry name" value="INTEGRASE_RECOMBINASE PROTEIN MJ0367-RELATED"/>
    <property type="match status" value="1"/>
</dbReference>
<dbReference type="OrthoDB" id="9803188at2"/>
<dbReference type="InterPro" id="IPR050090">
    <property type="entry name" value="Tyrosine_recombinase_XerCD"/>
</dbReference>
<dbReference type="SUPFAM" id="SSF56349">
    <property type="entry name" value="DNA breaking-rejoining enzymes"/>
    <property type="match status" value="1"/>
</dbReference>
<accession>A0A1I0HD81</accession>
<proteinExistence type="inferred from homology"/>
<dbReference type="Gene3D" id="1.10.443.10">
    <property type="entry name" value="Intergrase catalytic core"/>
    <property type="match status" value="1"/>
</dbReference>
<feature type="domain" description="Tyr recombinase" evidence="4">
    <location>
        <begin position="187"/>
        <end position="392"/>
    </location>
</feature>
<dbReference type="GO" id="GO:0003677">
    <property type="term" value="F:DNA binding"/>
    <property type="evidence" value="ECO:0007669"/>
    <property type="project" value="UniProtKB-KW"/>
</dbReference>
<gene>
    <name evidence="5" type="ORF">SAMN04489758_1484</name>
</gene>
<sequence>MSKMKRQDSKGRNLRLGESQRKDGRYVYKYTDIFGKPQFVYAWKLVPTDKTPAGKRDGKSLREKEKQIKKDLDDGIDTIGGKMTVCQLYAKKNNQKKNIKRNTEIGRQYLMNALENDPLGMRAIDTVKQSDAKEWAIRMNGKGYSYKTIDNYKRSLKASFYMAIQDDCIRKNPFNFKLSDVLEDDTEPKVILTPEQEEKLLAFMETDNIYSKYRDEVILLLETGLRISELCGLTTHIDMFNRVINIDHQLLRDTEVGYYISTPKTKNGKRELPLTERAYQALKRILKNRGKAQPLVVGGYSNFLFLNREGLPKVAGNYESMVRGLIKKYNKTHEDKLPNITPHSFRHTYCTNMANKGMNPNTLQYIMGHANITMTLGYYAHGTFQSAKAELERLAS</sequence>
<dbReference type="EMBL" id="FOIN01000048">
    <property type="protein sequence ID" value="SET81773.1"/>
    <property type="molecule type" value="Genomic_DNA"/>
</dbReference>
<dbReference type="CDD" id="cd01189">
    <property type="entry name" value="INT_ICEBs1_C_like"/>
    <property type="match status" value="1"/>
</dbReference>
<evidence type="ECO:0000256" key="2">
    <source>
        <dbReference type="ARBA" id="ARBA00023125"/>
    </source>
</evidence>
<dbReference type="InterPro" id="IPR010998">
    <property type="entry name" value="Integrase_recombinase_N"/>
</dbReference>
<dbReference type="InterPro" id="IPR013762">
    <property type="entry name" value="Integrase-like_cat_sf"/>
</dbReference>
<dbReference type="SUPFAM" id="SSF54171">
    <property type="entry name" value="DNA-binding domain"/>
    <property type="match status" value="1"/>
</dbReference>
<evidence type="ECO:0000256" key="1">
    <source>
        <dbReference type="ARBA" id="ARBA00008857"/>
    </source>
</evidence>
<dbReference type="RefSeq" id="WP_054343984.1">
    <property type="nucleotide sequence ID" value="NZ_FOIN01000048.1"/>
</dbReference>
<name>A0A1I0HD81_9FIRM</name>
<dbReference type="AlphaFoldDB" id="A0A1I0HD81"/>
<evidence type="ECO:0000313" key="6">
    <source>
        <dbReference type="Proteomes" id="UP000198558"/>
    </source>
</evidence>
<keyword evidence="2" id="KW-0238">DNA-binding</keyword>
<organism evidence="5 6">
    <name type="scientific">Thomasclavelia cocleata</name>
    <dbReference type="NCBI Taxonomy" id="69824"/>
    <lineage>
        <taxon>Bacteria</taxon>
        <taxon>Bacillati</taxon>
        <taxon>Bacillota</taxon>
        <taxon>Erysipelotrichia</taxon>
        <taxon>Erysipelotrichales</taxon>
        <taxon>Coprobacillaceae</taxon>
        <taxon>Thomasclavelia</taxon>
    </lineage>
</organism>